<evidence type="ECO:0000259" key="1">
    <source>
        <dbReference type="Pfam" id="PF00149"/>
    </source>
</evidence>
<evidence type="ECO:0000313" key="2">
    <source>
        <dbReference type="EMBL" id="MBU8546632.1"/>
    </source>
</evidence>
<keyword evidence="3" id="KW-1185">Reference proteome</keyword>
<proteinExistence type="predicted"/>
<feature type="domain" description="Calcineurin-like phosphoesterase" evidence="1">
    <location>
        <begin position="3"/>
        <end position="208"/>
    </location>
</feature>
<comment type="caution">
    <text evidence="2">The sequence shown here is derived from an EMBL/GenBank/DDBJ whole genome shotgun (WGS) entry which is preliminary data.</text>
</comment>
<organism evidence="2 3">
    <name type="scientific">Falsiroseomonas oleicola</name>
    <dbReference type="NCBI Taxonomy" id="2801474"/>
    <lineage>
        <taxon>Bacteria</taxon>
        <taxon>Pseudomonadati</taxon>
        <taxon>Pseudomonadota</taxon>
        <taxon>Alphaproteobacteria</taxon>
        <taxon>Acetobacterales</taxon>
        <taxon>Roseomonadaceae</taxon>
        <taxon>Falsiroseomonas</taxon>
    </lineage>
</organism>
<dbReference type="RefSeq" id="WP_216878648.1">
    <property type="nucleotide sequence ID" value="NZ_JAERQM010000008.1"/>
</dbReference>
<dbReference type="InterPro" id="IPR004843">
    <property type="entry name" value="Calcineurin-like_PHP"/>
</dbReference>
<accession>A0ABS6HD44</accession>
<evidence type="ECO:0000313" key="3">
    <source>
        <dbReference type="Proteomes" id="UP000689967"/>
    </source>
</evidence>
<dbReference type="Pfam" id="PF00149">
    <property type="entry name" value="Metallophos"/>
    <property type="match status" value="1"/>
</dbReference>
<protein>
    <submittedName>
        <fullName evidence="2">Metallophosphoesterase</fullName>
    </submittedName>
</protein>
<gene>
    <name evidence="2" type="ORF">JJQ90_23130</name>
</gene>
<dbReference type="EMBL" id="JAERQM010000008">
    <property type="protein sequence ID" value="MBU8546632.1"/>
    <property type="molecule type" value="Genomic_DNA"/>
</dbReference>
<reference evidence="2 3" key="1">
    <citation type="submission" date="2021-01" db="EMBL/GenBank/DDBJ databases">
        <title>Roseomonas sp. nov, a bacterium isolated from an oil production mixture in Yumen Oilfield.</title>
        <authorList>
            <person name="Wu D."/>
        </authorList>
    </citation>
    <scope>NUCLEOTIDE SEQUENCE [LARGE SCALE GENOMIC DNA]</scope>
    <source>
        <strain evidence="2 3">ROY-5-3</strain>
    </source>
</reference>
<name>A0ABS6HD44_9PROT</name>
<sequence>MAKVFQVTDLHLRAALPGHNGHVHRLSRHLPKLLEALSARIAAEAPDFLAVTGDLLDVPHALLDRDKAHDLRALVQGAIADYRLVRRWLEGLGLPWMVLPGNHDHAAAFDVVFGNAPRHLRIGTLEAHAFHDWEQEGNQALRLGESRQRFEALTAAATPATEELHLQHFVVHPEVDYNYPLLYGDAGDIAARAASAPGRRLLLSGHWHGGTPMVPLGQALIGACPAFCEPPHPYRVFEMTPGQPITWREERLGLSFPSDRPLLLVDRPGLLTSSSSEAPLAPRADIADILQGLAAQGHVAIASPWQAPESAEASWRGLQYLHDAFFQALDPAITQGDALCLYLPASGGGGRRLPAEQITTEANLIPRMAELFGVAPAWVVFLTLDPQRRAIAARAGARCPELQGPAPEAAAILAAALT</sequence>
<dbReference type="Proteomes" id="UP000689967">
    <property type="component" value="Unassembled WGS sequence"/>
</dbReference>